<protein>
    <submittedName>
        <fullName evidence="2">Uncharacterized protein</fullName>
    </submittedName>
</protein>
<feature type="region of interest" description="Disordered" evidence="1">
    <location>
        <begin position="74"/>
        <end position="99"/>
    </location>
</feature>
<reference evidence="2 3" key="1">
    <citation type="submission" date="2019-05" db="EMBL/GenBank/DDBJ databases">
        <title>Another draft genome of Portunus trituberculatus and its Hox gene families provides insights of decapod evolution.</title>
        <authorList>
            <person name="Jeong J.-H."/>
            <person name="Song I."/>
            <person name="Kim S."/>
            <person name="Choi T."/>
            <person name="Kim D."/>
            <person name="Ryu S."/>
            <person name="Kim W."/>
        </authorList>
    </citation>
    <scope>NUCLEOTIDE SEQUENCE [LARGE SCALE GENOMIC DNA]</scope>
    <source>
        <tissue evidence="2">Muscle</tissue>
    </source>
</reference>
<accession>A0A5B7DYZ1</accession>
<proteinExistence type="predicted"/>
<gene>
    <name evidence="2" type="ORF">E2C01_019433</name>
</gene>
<evidence type="ECO:0000313" key="3">
    <source>
        <dbReference type="Proteomes" id="UP000324222"/>
    </source>
</evidence>
<sequence>MEITSSIEFLAPLDGDCAACLLRRGPPDGEVAQALCSLTKVLFTNKTAEKRKTRQDFTLLPVALSLCLSVPRGCPPSSPQRGASNKTTITRITTHRKKR</sequence>
<evidence type="ECO:0000313" key="2">
    <source>
        <dbReference type="EMBL" id="MPC26297.1"/>
    </source>
</evidence>
<comment type="caution">
    <text evidence="2">The sequence shown here is derived from an EMBL/GenBank/DDBJ whole genome shotgun (WGS) entry which is preliminary data.</text>
</comment>
<evidence type="ECO:0000256" key="1">
    <source>
        <dbReference type="SAM" id="MobiDB-lite"/>
    </source>
</evidence>
<dbReference type="Proteomes" id="UP000324222">
    <property type="component" value="Unassembled WGS sequence"/>
</dbReference>
<dbReference type="EMBL" id="VSRR010001582">
    <property type="protein sequence ID" value="MPC26297.1"/>
    <property type="molecule type" value="Genomic_DNA"/>
</dbReference>
<name>A0A5B7DYZ1_PORTR</name>
<organism evidence="2 3">
    <name type="scientific">Portunus trituberculatus</name>
    <name type="common">Swimming crab</name>
    <name type="synonym">Neptunus trituberculatus</name>
    <dbReference type="NCBI Taxonomy" id="210409"/>
    <lineage>
        <taxon>Eukaryota</taxon>
        <taxon>Metazoa</taxon>
        <taxon>Ecdysozoa</taxon>
        <taxon>Arthropoda</taxon>
        <taxon>Crustacea</taxon>
        <taxon>Multicrustacea</taxon>
        <taxon>Malacostraca</taxon>
        <taxon>Eumalacostraca</taxon>
        <taxon>Eucarida</taxon>
        <taxon>Decapoda</taxon>
        <taxon>Pleocyemata</taxon>
        <taxon>Brachyura</taxon>
        <taxon>Eubrachyura</taxon>
        <taxon>Portunoidea</taxon>
        <taxon>Portunidae</taxon>
        <taxon>Portuninae</taxon>
        <taxon>Portunus</taxon>
    </lineage>
</organism>
<keyword evidence="3" id="KW-1185">Reference proteome</keyword>
<dbReference type="AlphaFoldDB" id="A0A5B7DYZ1"/>